<sequence length="96" mass="9816">MLPTGYVQGAVVRNGTRYLTRRGRGAAAGGCANNASCASSAEDRGGKFVLDGKIAVGHRGGRGPFEDLSCCNSGGRLWTLAERPGCRASCSIGPLS</sequence>
<dbReference type="AlphaFoldDB" id="A0A073AW96"/>
<organism evidence="1 2">
    <name type="scientific">Saccharopolyspora rectivirgula</name>
    <dbReference type="NCBI Taxonomy" id="28042"/>
    <lineage>
        <taxon>Bacteria</taxon>
        <taxon>Bacillati</taxon>
        <taxon>Actinomycetota</taxon>
        <taxon>Actinomycetes</taxon>
        <taxon>Pseudonocardiales</taxon>
        <taxon>Pseudonocardiaceae</taxon>
        <taxon>Saccharopolyspora</taxon>
    </lineage>
</organism>
<dbReference type="RefSeq" id="WP_029719232.1">
    <property type="nucleotide sequence ID" value="NZ_JNVU01000030.1"/>
</dbReference>
<evidence type="ECO:0000313" key="2">
    <source>
        <dbReference type="Proteomes" id="UP000031419"/>
    </source>
</evidence>
<keyword evidence="2" id="KW-1185">Reference proteome</keyword>
<name>A0A073AW96_9PSEU</name>
<reference evidence="1 2" key="1">
    <citation type="submission" date="2014-06" db="EMBL/GenBank/DDBJ databases">
        <title>Saccharopolyspora rectivirgula DSM-43113 Genome sequencing.</title>
        <authorList>
            <person name="Barrera C."/>
            <person name="Millon L."/>
            <person name="Rognon B."/>
            <person name="Zaugg C."/>
            <person name="Monod M."/>
        </authorList>
    </citation>
    <scope>NUCLEOTIDE SEQUENCE [LARGE SCALE GENOMIC DNA]</scope>
    <source>
        <strain evidence="1 2">DSM 43113</strain>
    </source>
</reference>
<protein>
    <submittedName>
        <fullName evidence="1">Uncharacterized protein</fullName>
    </submittedName>
</protein>
<accession>A0A073AW96</accession>
<proteinExistence type="predicted"/>
<dbReference type="Proteomes" id="UP000031419">
    <property type="component" value="Unassembled WGS sequence"/>
</dbReference>
<comment type="caution">
    <text evidence="1">The sequence shown here is derived from an EMBL/GenBank/DDBJ whole genome shotgun (WGS) entry which is preliminary data.</text>
</comment>
<gene>
    <name evidence="1" type="ORF">GU90_12375</name>
</gene>
<dbReference type="EMBL" id="JNVU01000030">
    <property type="protein sequence ID" value="KEI44063.1"/>
    <property type="molecule type" value="Genomic_DNA"/>
</dbReference>
<evidence type="ECO:0000313" key="1">
    <source>
        <dbReference type="EMBL" id="KEI44063.1"/>
    </source>
</evidence>